<evidence type="ECO:0000313" key="1">
    <source>
        <dbReference type="EMBL" id="KAJ8737449.1"/>
    </source>
</evidence>
<keyword evidence="2" id="KW-1185">Reference proteome</keyword>
<evidence type="ECO:0000313" key="2">
    <source>
        <dbReference type="Proteomes" id="UP001231649"/>
    </source>
</evidence>
<protein>
    <submittedName>
        <fullName evidence="1">Uncharacterized protein</fullName>
    </submittedName>
</protein>
<dbReference type="EMBL" id="CM056777">
    <property type="protein sequence ID" value="KAJ8737449.1"/>
    <property type="molecule type" value="Genomic_DNA"/>
</dbReference>
<comment type="caution">
    <text evidence="1">The sequence shown here is derived from an EMBL/GenBank/DDBJ whole genome shotgun (WGS) entry which is preliminary data.</text>
</comment>
<accession>A0ACC2RBH3</accession>
<organism evidence="1 2">
    <name type="scientific">Mythimna loreyi</name>
    <dbReference type="NCBI Taxonomy" id="667449"/>
    <lineage>
        <taxon>Eukaryota</taxon>
        <taxon>Metazoa</taxon>
        <taxon>Ecdysozoa</taxon>
        <taxon>Arthropoda</taxon>
        <taxon>Hexapoda</taxon>
        <taxon>Insecta</taxon>
        <taxon>Pterygota</taxon>
        <taxon>Neoptera</taxon>
        <taxon>Endopterygota</taxon>
        <taxon>Lepidoptera</taxon>
        <taxon>Glossata</taxon>
        <taxon>Ditrysia</taxon>
        <taxon>Noctuoidea</taxon>
        <taxon>Noctuidae</taxon>
        <taxon>Noctuinae</taxon>
        <taxon>Hadenini</taxon>
        <taxon>Mythimna</taxon>
    </lineage>
</organism>
<reference evidence="1" key="1">
    <citation type="submission" date="2023-03" db="EMBL/GenBank/DDBJ databases">
        <title>Chromosome-level genomes of two armyworms, Mythimna separata and Mythimna loreyi, provide insights into the biosynthesis and reception of sex pheromones.</title>
        <authorList>
            <person name="Zhao H."/>
        </authorList>
    </citation>
    <scope>NUCLEOTIDE SEQUENCE</scope>
    <source>
        <strain evidence="1">BeijingLab</strain>
    </source>
</reference>
<sequence>MGNLPSQRITPDYPFLSVGLDFAGPFYIVNRKGRGCRIVKCYLCLFVCLRYKCIHLEAVSDLTKDAFIMSLKRFISRRGKPTEIFSDNGTNFVAAAKEIGSFIKRNHEPLVDFASQQSINFKFIPAYTPHFGGIWEAGVKSAKHLLRRVLGDSHVTFEELSTLFAQVEAILNSRPLCPLSSSPNDLLSLSPGHFIIGRPLIALPTPNLEDVKESQLRRYERLERLRQHFWKRWQKEYLSELQQRTKWRTNTSKLDVGDMVLLADDNAPPLAWKLGRVLRLIPGPDGISRVADILTTKGCVRRALVRLCKLPSAEDLNG</sequence>
<name>A0ACC2RBH3_9NEOP</name>
<proteinExistence type="predicted"/>
<gene>
    <name evidence="1" type="ORF">PYW08_000044</name>
</gene>
<dbReference type="Proteomes" id="UP001231649">
    <property type="component" value="Chromosome 1"/>
</dbReference>